<dbReference type="OrthoDB" id="2679563at2"/>
<name>A0A1Q2KXM7_9BACL</name>
<dbReference type="KEGG" id="pmar:B0X71_05290"/>
<dbReference type="AlphaFoldDB" id="A0A1Q2KXM7"/>
<dbReference type="Pfam" id="PF13115">
    <property type="entry name" value="YtkA"/>
    <property type="match status" value="1"/>
</dbReference>
<organism evidence="3 4">
    <name type="scientific">Planococcus lenghuensis</name>
    <dbReference type="NCBI Taxonomy" id="2213202"/>
    <lineage>
        <taxon>Bacteria</taxon>
        <taxon>Bacillati</taxon>
        <taxon>Bacillota</taxon>
        <taxon>Bacilli</taxon>
        <taxon>Bacillales</taxon>
        <taxon>Caryophanaceae</taxon>
        <taxon>Planococcus</taxon>
    </lineage>
</organism>
<evidence type="ECO:0000313" key="4">
    <source>
        <dbReference type="Proteomes" id="UP000188184"/>
    </source>
</evidence>
<dbReference type="Proteomes" id="UP000188184">
    <property type="component" value="Chromosome"/>
</dbReference>
<feature type="region of interest" description="Disordered" evidence="1">
    <location>
        <begin position="136"/>
        <end position="164"/>
    </location>
</feature>
<protein>
    <recommendedName>
        <fullName evidence="2">YtkA-like domain-containing protein</fullName>
    </recommendedName>
</protein>
<sequence length="164" mass="17885">MRKVWMGLGLIAVMTTAGCGAEEAGHNSPEEQVDAEGTLEMITVEIITSETAEPGDEVRLAAEVVQGTEAVADADEVMFEVWKSGRREQGEMIEGIHTENGIYEASRVFEEKGLYFIQAHTSARGLHIMPQQEITVGNPDSESIESDGNETGSAMENMENHLEE</sequence>
<evidence type="ECO:0000313" key="3">
    <source>
        <dbReference type="EMBL" id="AQQ52567.1"/>
    </source>
</evidence>
<evidence type="ECO:0000259" key="2">
    <source>
        <dbReference type="Pfam" id="PF13115"/>
    </source>
</evidence>
<dbReference type="PROSITE" id="PS51257">
    <property type="entry name" value="PROKAR_LIPOPROTEIN"/>
    <property type="match status" value="1"/>
</dbReference>
<evidence type="ECO:0000256" key="1">
    <source>
        <dbReference type="SAM" id="MobiDB-lite"/>
    </source>
</evidence>
<dbReference type="RefSeq" id="WP_077588451.1">
    <property type="nucleotide sequence ID" value="NZ_CP019640.1"/>
</dbReference>
<accession>A0A1Q2KXM7</accession>
<reference evidence="3 4" key="1">
    <citation type="submission" date="2017-02" db="EMBL/GenBank/DDBJ databases">
        <title>The complete genomic sequence of a novel cold adapted crude oil-degrading bacterium Planococcus qaidamina Y42.</title>
        <authorList>
            <person name="Yang R."/>
        </authorList>
    </citation>
    <scope>NUCLEOTIDE SEQUENCE [LARGE SCALE GENOMIC DNA]</scope>
    <source>
        <strain evidence="3 4">Y42</strain>
    </source>
</reference>
<feature type="domain" description="YtkA-like" evidence="2">
    <location>
        <begin position="41"/>
        <end position="120"/>
    </location>
</feature>
<proteinExistence type="predicted"/>
<keyword evidence="4" id="KW-1185">Reference proteome</keyword>
<dbReference type="EMBL" id="CP019640">
    <property type="protein sequence ID" value="AQQ52567.1"/>
    <property type="molecule type" value="Genomic_DNA"/>
</dbReference>
<dbReference type="InterPro" id="IPR032693">
    <property type="entry name" value="YtkA-like_dom"/>
</dbReference>
<gene>
    <name evidence="3" type="ORF">B0X71_05290</name>
</gene>